<keyword evidence="2" id="KW-1185">Reference proteome</keyword>
<dbReference type="AlphaFoldDB" id="A0A502F796"/>
<dbReference type="OrthoDB" id="1338850at2"/>
<organism evidence="1 2">
    <name type="scientific">Flavobacterium pectinovorum</name>
    <dbReference type="NCBI Taxonomy" id="29533"/>
    <lineage>
        <taxon>Bacteria</taxon>
        <taxon>Pseudomonadati</taxon>
        <taxon>Bacteroidota</taxon>
        <taxon>Flavobacteriia</taxon>
        <taxon>Flavobacteriales</taxon>
        <taxon>Flavobacteriaceae</taxon>
        <taxon>Flavobacterium</taxon>
    </lineage>
</organism>
<name>A0A502F796_9FLAO</name>
<proteinExistence type="predicted"/>
<dbReference type="Proteomes" id="UP000319700">
    <property type="component" value="Unassembled WGS sequence"/>
</dbReference>
<dbReference type="RefSeq" id="WP_140502809.1">
    <property type="nucleotide sequence ID" value="NZ_RCZH01000001.1"/>
</dbReference>
<dbReference type="EMBL" id="RCZH01000001">
    <property type="protein sequence ID" value="TPG45230.1"/>
    <property type="molecule type" value="Genomic_DNA"/>
</dbReference>
<gene>
    <name evidence="1" type="ORF">EAH81_01100</name>
</gene>
<protein>
    <submittedName>
        <fullName evidence="1">Uncharacterized protein</fullName>
    </submittedName>
</protein>
<accession>A0A502F796</accession>
<comment type="caution">
    <text evidence="1">The sequence shown here is derived from an EMBL/GenBank/DDBJ whole genome shotgun (WGS) entry which is preliminary data.</text>
</comment>
<reference evidence="1 2" key="1">
    <citation type="journal article" date="2019" name="Environ. Microbiol.">
        <title>Species interactions and distinct microbial communities in high Arctic permafrost affected cryosols are associated with the CH4 and CO2 gas fluxes.</title>
        <authorList>
            <person name="Altshuler I."/>
            <person name="Hamel J."/>
            <person name="Turney S."/>
            <person name="Magnuson E."/>
            <person name="Levesque R."/>
            <person name="Greer C."/>
            <person name="Whyte L.G."/>
        </authorList>
    </citation>
    <scope>NUCLEOTIDE SEQUENCE [LARGE SCALE GENOMIC DNA]</scope>
    <source>
        <strain evidence="1 2">42</strain>
    </source>
</reference>
<evidence type="ECO:0000313" key="2">
    <source>
        <dbReference type="Proteomes" id="UP000319700"/>
    </source>
</evidence>
<evidence type="ECO:0000313" key="1">
    <source>
        <dbReference type="EMBL" id="TPG45230.1"/>
    </source>
</evidence>
<sequence>MIQLKKIESLSSIKNTNNRIQLKFRGWEERSAGQMIVYHAVLIDEFDRTKELFGEKEIQCSSDEKIEIEHPTKNFGFIASHGSFLINPSNYSKTNLDTYHRVDRTMVKDSLVGSFFYSDFHLLINKRSLVVTDLATLEKKRIKFNEDINIEWAYFINSKQIQIIQAFSNLCFIYDLEEGKIINQRNIVDENLYPNIFRWIYRGQQYNSNHVEMELLQRNGDQQSISTYFEIM</sequence>